<dbReference type="Proteomes" id="UP000031036">
    <property type="component" value="Unassembled WGS sequence"/>
</dbReference>
<dbReference type="AlphaFoldDB" id="A0A0B2VJM8"/>
<dbReference type="EMBL" id="JPKZ01001480">
    <property type="protein sequence ID" value="KHN81609.1"/>
    <property type="molecule type" value="Genomic_DNA"/>
</dbReference>
<evidence type="ECO:0000313" key="2">
    <source>
        <dbReference type="Proteomes" id="UP000031036"/>
    </source>
</evidence>
<proteinExistence type="predicted"/>
<keyword evidence="2" id="KW-1185">Reference proteome</keyword>
<gene>
    <name evidence="1" type="ORF">Tcan_17183</name>
</gene>
<comment type="caution">
    <text evidence="1">The sequence shown here is derived from an EMBL/GenBank/DDBJ whole genome shotgun (WGS) entry which is preliminary data.</text>
</comment>
<sequence length="115" mass="12617">VESSNPAFSISPLSYHASAFTQISAFRIALISPHTRSKAKEIKLFVGNGDGGHLTLQFYLSALAKFIDSPKISGDLRQRMYYISSCTLLKGPSMQGDGRCNCVQGFRFTIGFRCS</sequence>
<accession>A0A0B2VJM8</accession>
<evidence type="ECO:0000313" key="1">
    <source>
        <dbReference type="EMBL" id="KHN81609.1"/>
    </source>
</evidence>
<organism evidence="1 2">
    <name type="scientific">Toxocara canis</name>
    <name type="common">Canine roundworm</name>
    <dbReference type="NCBI Taxonomy" id="6265"/>
    <lineage>
        <taxon>Eukaryota</taxon>
        <taxon>Metazoa</taxon>
        <taxon>Ecdysozoa</taxon>
        <taxon>Nematoda</taxon>
        <taxon>Chromadorea</taxon>
        <taxon>Rhabditida</taxon>
        <taxon>Spirurina</taxon>
        <taxon>Ascaridomorpha</taxon>
        <taxon>Ascaridoidea</taxon>
        <taxon>Toxocaridae</taxon>
        <taxon>Toxocara</taxon>
    </lineage>
</organism>
<reference evidence="1 2" key="1">
    <citation type="submission" date="2014-11" db="EMBL/GenBank/DDBJ databases">
        <title>Genetic blueprint of the zoonotic pathogen Toxocara canis.</title>
        <authorList>
            <person name="Zhu X.-Q."/>
            <person name="Korhonen P.K."/>
            <person name="Cai H."/>
            <person name="Young N.D."/>
            <person name="Nejsum P."/>
            <person name="von Samson-Himmelstjerna G."/>
            <person name="Boag P.R."/>
            <person name="Tan P."/>
            <person name="Li Q."/>
            <person name="Min J."/>
            <person name="Yang Y."/>
            <person name="Wang X."/>
            <person name="Fang X."/>
            <person name="Hall R.S."/>
            <person name="Hofmann A."/>
            <person name="Sternberg P.W."/>
            <person name="Jex A.R."/>
            <person name="Gasser R.B."/>
        </authorList>
    </citation>
    <scope>NUCLEOTIDE SEQUENCE [LARGE SCALE GENOMIC DNA]</scope>
    <source>
        <strain evidence="1">PN_DK_2014</strain>
    </source>
</reference>
<protein>
    <submittedName>
        <fullName evidence="1">Uncharacterized protein</fullName>
    </submittedName>
</protein>
<name>A0A0B2VJM8_TOXCA</name>
<feature type="non-terminal residue" evidence="1">
    <location>
        <position position="1"/>
    </location>
</feature>